<gene>
    <name evidence="1" type="ORF">LCGC14_1655470</name>
</gene>
<organism evidence="1">
    <name type="scientific">marine sediment metagenome</name>
    <dbReference type="NCBI Taxonomy" id="412755"/>
    <lineage>
        <taxon>unclassified sequences</taxon>
        <taxon>metagenomes</taxon>
        <taxon>ecological metagenomes</taxon>
    </lineage>
</organism>
<comment type="caution">
    <text evidence="1">The sequence shown here is derived from an EMBL/GenBank/DDBJ whole genome shotgun (WGS) entry which is preliminary data.</text>
</comment>
<evidence type="ECO:0000313" key="1">
    <source>
        <dbReference type="EMBL" id="KKM19455.1"/>
    </source>
</evidence>
<accession>A0A0F9KVT0</accession>
<dbReference type="AlphaFoldDB" id="A0A0F9KVT0"/>
<name>A0A0F9KVT0_9ZZZZ</name>
<proteinExistence type="predicted"/>
<dbReference type="EMBL" id="LAZR01013982">
    <property type="protein sequence ID" value="KKM19455.1"/>
    <property type="molecule type" value="Genomic_DNA"/>
</dbReference>
<reference evidence="1" key="1">
    <citation type="journal article" date="2015" name="Nature">
        <title>Complex archaea that bridge the gap between prokaryotes and eukaryotes.</title>
        <authorList>
            <person name="Spang A."/>
            <person name="Saw J.H."/>
            <person name="Jorgensen S.L."/>
            <person name="Zaremba-Niedzwiedzka K."/>
            <person name="Martijn J."/>
            <person name="Lind A.E."/>
            <person name="van Eijk R."/>
            <person name="Schleper C."/>
            <person name="Guy L."/>
            <person name="Ettema T.J."/>
        </authorList>
    </citation>
    <scope>NUCLEOTIDE SEQUENCE</scope>
</reference>
<protein>
    <submittedName>
        <fullName evidence="1">Uncharacterized protein</fullName>
    </submittedName>
</protein>
<sequence>MNEIQLANWSGRVVACRTGETIQVPDDREWVVNGACVRPTKQYLPPSSSDRWAAPRDPDGDVVLTIDGIVDLDGIAVTQYHANAISLTDRYYRLHLAMDPSPVKSSNLWSGVAVSVSESARVIEWLADATANGPTADVEILTAALRTARIAWVSYRSAVLGDDLVLKIVVKPGRVLRIERRVSGVLGGPGEIIEDPLEVELSIFEKTELPPIKLKRGIQLDDPRIGMLRDAFKSIETELVRSDITAEQKIERLAEMVKSAAEYVGRCDFNVLGE</sequence>